<protein>
    <submittedName>
        <fullName evidence="1">Uncharacterized protein</fullName>
    </submittedName>
</protein>
<dbReference type="Proteomes" id="UP001234989">
    <property type="component" value="Chromosome 4"/>
</dbReference>
<dbReference type="EMBL" id="CP133615">
    <property type="protein sequence ID" value="WMV22908.1"/>
    <property type="molecule type" value="Genomic_DNA"/>
</dbReference>
<evidence type="ECO:0000313" key="2">
    <source>
        <dbReference type="Proteomes" id="UP001234989"/>
    </source>
</evidence>
<keyword evidence="2" id="KW-1185">Reference proteome</keyword>
<gene>
    <name evidence="1" type="ORF">MTR67_016293</name>
</gene>
<sequence length="63" mass="7217">MPTAQLPKGITQSYEFGIEQIWRRWKDPSKSFPNITGITPNSSCARSYDRLKLTKNSPFSILN</sequence>
<evidence type="ECO:0000313" key="1">
    <source>
        <dbReference type="EMBL" id="WMV22908.1"/>
    </source>
</evidence>
<dbReference type="AlphaFoldDB" id="A0AAF0QI55"/>
<organism evidence="1 2">
    <name type="scientific">Solanum verrucosum</name>
    <dbReference type="NCBI Taxonomy" id="315347"/>
    <lineage>
        <taxon>Eukaryota</taxon>
        <taxon>Viridiplantae</taxon>
        <taxon>Streptophyta</taxon>
        <taxon>Embryophyta</taxon>
        <taxon>Tracheophyta</taxon>
        <taxon>Spermatophyta</taxon>
        <taxon>Magnoliopsida</taxon>
        <taxon>eudicotyledons</taxon>
        <taxon>Gunneridae</taxon>
        <taxon>Pentapetalae</taxon>
        <taxon>asterids</taxon>
        <taxon>lamiids</taxon>
        <taxon>Solanales</taxon>
        <taxon>Solanaceae</taxon>
        <taxon>Solanoideae</taxon>
        <taxon>Solaneae</taxon>
        <taxon>Solanum</taxon>
    </lineage>
</organism>
<accession>A0AAF0QI55</accession>
<reference evidence="1" key="1">
    <citation type="submission" date="2023-08" db="EMBL/GenBank/DDBJ databases">
        <title>A de novo genome assembly of Solanum verrucosum Schlechtendal, a Mexican diploid species geographically isolated from the other diploid A-genome species in potato relatives.</title>
        <authorList>
            <person name="Hosaka K."/>
        </authorList>
    </citation>
    <scope>NUCLEOTIDE SEQUENCE</scope>
    <source>
        <tissue evidence="1">Young leaves</tissue>
    </source>
</reference>
<name>A0AAF0QI55_SOLVR</name>
<proteinExistence type="predicted"/>